<evidence type="ECO:0000256" key="3">
    <source>
        <dbReference type="ARBA" id="ARBA00022679"/>
    </source>
</evidence>
<dbReference type="Pfam" id="PF00535">
    <property type="entry name" value="Glycos_transf_2"/>
    <property type="match status" value="1"/>
</dbReference>
<dbReference type="EMBL" id="JBHSKS010000003">
    <property type="protein sequence ID" value="MFC5191124.1"/>
    <property type="molecule type" value="Genomic_DNA"/>
</dbReference>
<dbReference type="InterPro" id="IPR001173">
    <property type="entry name" value="Glyco_trans_2-like"/>
</dbReference>
<dbReference type="Proteomes" id="UP001596163">
    <property type="component" value="Unassembled WGS sequence"/>
</dbReference>
<accession>A0ABW0BTF5</accession>
<comment type="similarity">
    <text evidence="1">Belongs to the glycosyltransferase 2 family.</text>
</comment>
<keyword evidence="2 5" id="KW-0328">Glycosyltransferase</keyword>
<evidence type="ECO:0000259" key="4">
    <source>
        <dbReference type="Pfam" id="PF00535"/>
    </source>
</evidence>
<sequence length="276" mass="31724">MTCFNRKEKTRACLDNLFNQKLPQGMQLEVFLCDDNSSDGTGQMIRTHFPQVNLTFGTGNLYWGGGMRQAWQHAKAQGSFDFYLWLNDDTVLYPNALQNLWEEFAKLPTQLSILIGACAIPGTQKFAYGGHDQSIRPLPPNGTLQKITFMNGNLVLIPAEVEQFLGMISSKYTHYLGDYDYSMRAHQAGFSCYTSTAYLAECGVNDLPYWADPELSFIARWRLAHSVKGLALEEYIHFKSYHWGKWIGFKSRIEVYLKLIFPHYYVEFRKFISGKK</sequence>
<name>A0ABW0BTF5_9BACT</name>
<evidence type="ECO:0000313" key="5">
    <source>
        <dbReference type="EMBL" id="MFC5191124.1"/>
    </source>
</evidence>
<dbReference type="PANTHER" id="PTHR43179:SF12">
    <property type="entry name" value="GALACTOFURANOSYLTRANSFERASE GLFT2"/>
    <property type="match status" value="1"/>
</dbReference>
<dbReference type="GO" id="GO:0016757">
    <property type="term" value="F:glycosyltransferase activity"/>
    <property type="evidence" value="ECO:0007669"/>
    <property type="project" value="UniProtKB-KW"/>
</dbReference>
<feature type="domain" description="Glycosyltransferase 2-like" evidence="4">
    <location>
        <begin position="1"/>
        <end position="114"/>
    </location>
</feature>
<evidence type="ECO:0000313" key="6">
    <source>
        <dbReference type="Proteomes" id="UP001596163"/>
    </source>
</evidence>
<organism evidence="5 6">
    <name type="scientific">Algoriphagus aquatilis</name>
    <dbReference type="NCBI Taxonomy" id="490186"/>
    <lineage>
        <taxon>Bacteria</taxon>
        <taxon>Pseudomonadati</taxon>
        <taxon>Bacteroidota</taxon>
        <taxon>Cytophagia</taxon>
        <taxon>Cytophagales</taxon>
        <taxon>Cyclobacteriaceae</taxon>
        <taxon>Algoriphagus</taxon>
    </lineage>
</organism>
<proteinExistence type="inferred from homology"/>
<dbReference type="PANTHER" id="PTHR43179">
    <property type="entry name" value="RHAMNOSYLTRANSFERASE WBBL"/>
    <property type="match status" value="1"/>
</dbReference>
<keyword evidence="6" id="KW-1185">Reference proteome</keyword>
<dbReference type="InterPro" id="IPR029044">
    <property type="entry name" value="Nucleotide-diphossugar_trans"/>
</dbReference>
<keyword evidence="3 5" id="KW-0808">Transferase</keyword>
<evidence type="ECO:0000256" key="1">
    <source>
        <dbReference type="ARBA" id="ARBA00006739"/>
    </source>
</evidence>
<reference evidence="6" key="1">
    <citation type="journal article" date="2019" name="Int. J. Syst. Evol. Microbiol.">
        <title>The Global Catalogue of Microorganisms (GCM) 10K type strain sequencing project: providing services to taxonomists for standard genome sequencing and annotation.</title>
        <authorList>
            <consortium name="The Broad Institute Genomics Platform"/>
            <consortium name="The Broad Institute Genome Sequencing Center for Infectious Disease"/>
            <person name="Wu L."/>
            <person name="Ma J."/>
        </authorList>
    </citation>
    <scope>NUCLEOTIDE SEQUENCE [LARGE SCALE GENOMIC DNA]</scope>
    <source>
        <strain evidence="6">CGMCC 1.7030</strain>
    </source>
</reference>
<dbReference type="EC" id="2.4.-.-" evidence="5"/>
<dbReference type="SUPFAM" id="SSF53448">
    <property type="entry name" value="Nucleotide-diphospho-sugar transferases"/>
    <property type="match status" value="1"/>
</dbReference>
<comment type="caution">
    <text evidence="5">The sequence shown here is derived from an EMBL/GenBank/DDBJ whole genome shotgun (WGS) entry which is preliminary data.</text>
</comment>
<protein>
    <submittedName>
        <fullName evidence="5">Glycosyltransferase family 2 protein</fullName>
        <ecNumber evidence="5">2.4.-.-</ecNumber>
    </submittedName>
</protein>
<dbReference type="Gene3D" id="3.90.550.10">
    <property type="entry name" value="Spore Coat Polysaccharide Biosynthesis Protein SpsA, Chain A"/>
    <property type="match status" value="1"/>
</dbReference>
<dbReference type="RefSeq" id="WP_377913360.1">
    <property type="nucleotide sequence ID" value="NZ_JBHSKS010000003.1"/>
</dbReference>
<evidence type="ECO:0000256" key="2">
    <source>
        <dbReference type="ARBA" id="ARBA00022676"/>
    </source>
</evidence>
<gene>
    <name evidence="5" type="ORF">ACFPIK_05050</name>
</gene>